<dbReference type="GO" id="GO:0004842">
    <property type="term" value="F:ubiquitin-protein transferase activity"/>
    <property type="evidence" value="ECO:0007669"/>
    <property type="project" value="TreeGrafter"/>
</dbReference>
<organism evidence="2 3">
    <name type="scientific">Didymodactylos carnosus</name>
    <dbReference type="NCBI Taxonomy" id="1234261"/>
    <lineage>
        <taxon>Eukaryota</taxon>
        <taxon>Metazoa</taxon>
        <taxon>Spiralia</taxon>
        <taxon>Gnathifera</taxon>
        <taxon>Rotifera</taxon>
        <taxon>Eurotatoria</taxon>
        <taxon>Bdelloidea</taxon>
        <taxon>Philodinida</taxon>
        <taxon>Philodinidae</taxon>
        <taxon>Didymodactylos</taxon>
    </lineage>
</organism>
<dbReference type="PANTHER" id="PTHR11145:SF8">
    <property type="entry name" value="RE57120P"/>
    <property type="match status" value="1"/>
</dbReference>
<dbReference type="InterPro" id="IPR011333">
    <property type="entry name" value="SKP1/BTB/POZ_sf"/>
</dbReference>
<reference evidence="2" key="1">
    <citation type="submission" date="2021-02" db="EMBL/GenBank/DDBJ databases">
        <authorList>
            <person name="Nowell W R."/>
        </authorList>
    </citation>
    <scope>NUCLEOTIDE SEQUENCE</scope>
</reference>
<sequence>MSDSMTTIIPASTHVGKPGALNFSNKYVKLNVGNFLYLTSFDTLTKQDNMFRAMFSGRNEVVQDGE</sequence>
<gene>
    <name evidence="1" type="ORF">OVA965_LOCUS43313</name>
    <name evidence="2" type="ORF">TMI583_LOCUS45525</name>
</gene>
<dbReference type="InterPro" id="IPR045068">
    <property type="entry name" value="BACURD1-3"/>
</dbReference>
<protein>
    <submittedName>
        <fullName evidence="2">Uncharacterized protein</fullName>
    </submittedName>
</protein>
<dbReference type="Proteomes" id="UP000682733">
    <property type="component" value="Unassembled WGS sequence"/>
</dbReference>
<dbReference type="GO" id="GO:0043161">
    <property type="term" value="P:proteasome-mediated ubiquitin-dependent protein catabolic process"/>
    <property type="evidence" value="ECO:0007669"/>
    <property type="project" value="TreeGrafter"/>
</dbReference>
<dbReference type="Gene3D" id="3.30.710.10">
    <property type="entry name" value="Potassium Channel Kv1.1, Chain A"/>
    <property type="match status" value="1"/>
</dbReference>
<evidence type="ECO:0000313" key="2">
    <source>
        <dbReference type="EMBL" id="CAF4444204.1"/>
    </source>
</evidence>
<dbReference type="SUPFAM" id="SSF54695">
    <property type="entry name" value="POZ domain"/>
    <property type="match status" value="1"/>
</dbReference>
<dbReference type="Proteomes" id="UP000677228">
    <property type="component" value="Unassembled WGS sequence"/>
</dbReference>
<dbReference type="GO" id="GO:0031463">
    <property type="term" value="C:Cul3-RING ubiquitin ligase complex"/>
    <property type="evidence" value="ECO:0007669"/>
    <property type="project" value="TreeGrafter"/>
</dbReference>
<accession>A0A8S2WBS9</accession>
<dbReference type="GO" id="GO:0016567">
    <property type="term" value="P:protein ubiquitination"/>
    <property type="evidence" value="ECO:0007669"/>
    <property type="project" value="TreeGrafter"/>
</dbReference>
<feature type="non-terminal residue" evidence="2">
    <location>
        <position position="66"/>
    </location>
</feature>
<dbReference type="GO" id="GO:0035024">
    <property type="term" value="P:negative regulation of Rho protein signal transduction"/>
    <property type="evidence" value="ECO:0007669"/>
    <property type="project" value="TreeGrafter"/>
</dbReference>
<dbReference type="EMBL" id="CAJOBA010081575">
    <property type="protein sequence ID" value="CAF4444204.1"/>
    <property type="molecule type" value="Genomic_DNA"/>
</dbReference>
<dbReference type="EMBL" id="CAJNOK010056540">
    <property type="protein sequence ID" value="CAF1623264.1"/>
    <property type="molecule type" value="Genomic_DNA"/>
</dbReference>
<evidence type="ECO:0000313" key="1">
    <source>
        <dbReference type="EMBL" id="CAF1623264.1"/>
    </source>
</evidence>
<name>A0A8S2WBS9_9BILA</name>
<evidence type="ECO:0000313" key="3">
    <source>
        <dbReference type="Proteomes" id="UP000682733"/>
    </source>
</evidence>
<dbReference type="PANTHER" id="PTHR11145">
    <property type="entry name" value="BTB/POZ DOMAIN-CONTAINING ADAPTER FOR CUL3-MEDIATED RHOA DEGRADATION PROTEIN FAMILY MEMBER"/>
    <property type="match status" value="1"/>
</dbReference>
<comment type="caution">
    <text evidence="2">The sequence shown here is derived from an EMBL/GenBank/DDBJ whole genome shotgun (WGS) entry which is preliminary data.</text>
</comment>
<dbReference type="AlphaFoldDB" id="A0A8S2WBS9"/>
<proteinExistence type="predicted"/>